<evidence type="ECO:0000256" key="1">
    <source>
        <dbReference type="SAM" id="MobiDB-lite"/>
    </source>
</evidence>
<keyword evidence="3" id="KW-1185">Reference proteome</keyword>
<dbReference type="RefSeq" id="WP_185044250.1">
    <property type="nucleotide sequence ID" value="NZ_BAABFG010000005.1"/>
</dbReference>
<name>A0A7W7MBH4_9ACTN</name>
<proteinExistence type="predicted"/>
<dbReference type="Proteomes" id="UP000546162">
    <property type="component" value="Unassembled WGS sequence"/>
</dbReference>
<evidence type="ECO:0000313" key="2">
    <source>
        <dbReference type="EMBL" id="MBB4744031.1"/>
    </source>
</evidence>
<feature type="region of interest" description="Disordered" evidence="1">
    <location>
        <begin position="31"/>
        <end position="64"/>
    </location>
</feature>
<organism evidence="2 3">
    <name type="scientific">Actinoplanes octamycinicus</name>
    <dbReference type="NCBI Taxonomy" id="135948"/>
    <lineage>
        <taxon>Bacteria</taxon>
        <taxon>Bacillati</taxon>
        <taxon>Actinomycetota</taxon>
        <taxon>Actinomycetes</taxon>
        <taxon>Micromonosporales</taxon>
        <taxon>Micromonosporaceae</taxon>
        <taxon>Actinoplanes</taxon>
    </lineage>
</organism>
<dbReference type="AlphaFoldDB" id="A0A7W7MBH4"/>
<accession>A0A7W7MBH4</accession>
<dbReference type="EMBL" id="JACHNB010000001">
    <property type="protein sequence ID" value="MBB4744031.1"/>
    <property type="molecule type" value="Genomic_DNA"/>
</dbReference>
<comment type="caution">
    <text evidence="2">The sequence shown here is derived from an EMBL/GenBank/DDBJ whole genome shotgun (WGS) entry which is preliminary data.</text>
</comment>
<reference evidence="2 3" key="1">
    <citation type="submission" date="2020-08" db="EMBL/GenBank/DDBJ databases">
        <title>Sequencing the genomes of 1000 actinobacteria strains.</title>
        <authorList>
            <person name="Klenk H.-P."/>
        </authorList>
    </citation>
    <scope>NUCLEOTIDE SEQUENCE [LARGE SCALE GENOMIC DNA]</scope>
    <source>
        <strain evidence="2 3">DSM 45809</strain>
    </source>
</reference>
<evidence type="ECO:0000313" key="3">
    <source>
        <dbReference type="Proteomes" id="UP000546162"/>
    </source>
</evidence>
<sequence>MHDERLTVQELPGPPVYLSEVRHRQCCGPVRPPSAQPGAQALAKAQSPEVTRTRSFRVARTCTR</sequence>
<gene>
    <name evidence="2" type="ORF">BJY16_007490</name>
</gene>
<protein>
    <submittedName>
        <fullName evidence="2">Uncharacterized protein</fullName>
    </submittedName>
</protein>